<keyword evidence="2" id="KW-1185">Reference proteome</keyword>
<sequence length="107" mass="11787">MPIYDYARENVINVNTDDTGNITEHSLCDYFSPIETCRVEVPDIHVTSENYITPVHDPVIPIAKCDNADTDVPGTDRNDVSTTDEHAPSVIDITVNGTGHNYITAII</sequence>
<accession>A0ABD3XKV8</accession>
<dbReference type="EMBL" id="JBJQND010000002">
    <property type="protein sequence ID" value="KAL3886350.1"/>
    <property type="molecule type" value="Genomic_DNA"/>
</dbReference>
<proteinExistence type="predicted"/>
<name>A0ABD3XKV8_SINWO</name>
<evidence type="ECO:0000313" key="1">
    <source>
        <dbReference type="EMBL" id="KAL3886350.1"/>
    </source>
</evidence>
<evidence type="ECO:0000313" key="2">
    <source>
        <dbReference type="Proteomes" id="UP001634394"/>
    </source>
</evidence>
<dbReference type="AlphaFoldDB" id="A0ABD3XKV8"/>
<organism evidence="1 2">
    <name type="scientific">Sinanodonta woodiana</name>
    <name type="common">Chinese pond mussel</name>
    <name type="synonym">Anodonta woodiana</name>
    <dbReference type="NCBI Taxonomy" id="1069815"/>
    <lineage>
        <taxon>Eukaryota</taxon>
        <taxon>Metazoa</taxon>
        <taxon>Spiralia</taxon>
        <taxon>Lophotrochozoa</taxon>
        <taxon>Mollusca</taxon>
        <taxon>Bivalvia</taxon>
        <taxon>Autobranchia</taxon>
        <taxon>Heteroconchia</taxon>
        <taxon>Palaeoheterodonta</taxon>
        <taxon>Unionida</taxon>
        <taxon>Unionoidea</taxon>
        <taxon>Unionidae</taxon>
        <taxon>Unioninae</taxon>
        <taxon>Sinanodonta</taxon>
    </lineage>
</organism>
<dbReference type="Proteomes" id="UP001634394">
    <property type="component" value="Unassembled WGS sequence"/>
</dbReference>
<comment type="caution">
    <text evidence="1">The sequence shown here is derived from an EMBL/GenBank/DDBJ whole genome shotgun (WGS) entry which is preliminary data.</text>
</comment>
<protein>
    <submittedName>
        <fullName evidence="1">Uncharacterized protein</fullName>
    </submittedName>
</protein>
<gene>
    <name evidence="1" type="ORF">ACJMK2_026349</name>
</gene>
<reference evidence="1 2" key="1">
    <citation type="submission" date="2024-11" db="EMBL/GenBank/DDBJ databases">
        <title>Chromosome-level genome assembly of the freshwater bivalve Anodonta woodiana.</title>
        <authorList>
            <person name="Chen X."/>
        </authorList>
    </citation>
    <scope>NUCLEOTIDE SEQUENCE [LARGE SCALE GENOMIC DNA]</scope>
    <source>
        <strain evidence="1">MN2024</strain>
        <tissue evidence="1">Gills</tissue>
    </source>
</reference>